<keyword evidence="2" id="KW-1185">Reference proteome</keyword>
<evidence type="ECO:0000313" key="1">
    <source>
        <dbReference type="EMBL" id="GEN53705.1"/>
    </source>
</evidence>
<dbReference type="AlphaFoldDB" id="A0A511WRE7"/>
<accession>A0A511WRE7</accession>
<reference evidence="1 2" key="1">
    <citation type="submission" date="2019-07" db="EMBL/GenBank/DDBJ databases">
        <title>Whole genome shotgun sequence of Halobacillus faecis NBRC 103569.</title>
        <authorList>
            <person name="Hosoyama A."/>
            <person name="Uohara A."/>
            <person name="Ohji S."/>
            <person name="Ichikawa N."/>
        </authorList>
    </citation>
    <scope>NUCLEOTIDE SEQUENCE [LARGE SCALE GENOMIC DNA]</scope>
    <source>
        <strain evidence="1 2">NBRC 103569</strain>
    </source>
</reference>
<dbReference type="EMBL" id="BJYD01000017">
    <property type="protein sequence ID" value="GEN53705.1"/>
    <property type="molecule type" value="Genomic_DNA"/>
</dbReference>
<sequence length="50" mass="5764">MVERDRDFYMDGRIDSRKSLRFSNTNALKNIPIVYSMKALTLLNDAPGQT</sequence>
<evidence type="ECO:0000313" key="2">
    <source>
        <dbReference type="Proteomes" id="UP000321886"/>
    </source>
</evidence>
<organism evidence="1 2">
    <name type="scientific">Halobacillus faecis</name>
    <dbReference type="NCBI Taxonomy" id="360184"/>
    <lineage>
        <taxon>Bacteria</taxon>
        <taxon>Bacillati</taxon>
        <taxon>Bacillota</taxon>
        <taxon>Bacilli</taxon>
        <taxon>Bacillales</taxon>
        <taxon>Bacillaceae</taxon>
        <taxon>Halobacillus</taxon>
    </lineage>
</organism>
<proteinExistence type="predicted"/>
<gene>
    <name evidence="1" type="ORF">HFA01_19670</name>
</gene>
<name>A0A511WRE7_9BACI</name>
<comment type="caution">
    <text evidence="1">The sequence shown here is derived from an EMBL/GenBank/DDBJ whole genome shotgun (WGS) entry which is preliminary data.</text>
</comment>
<protein>
    <submittedName>
        <fullName evidence="1">Uncharacterized protein</fullName>
    </submittedName>
</protein>
<dbReference type="Proteomes" id="UP000321886">
    <property type="component" value="Unassembled WGS sequence"/>
</dbReference>